<dbReference type="EMBL" id="CDMZ01000296">
    <property type="protein sequence ID" value="CEM11204.1"/>
    <property type="molecule type" value="Genomic_DNA"/>
</dbReference>
<proteinExistence type="predicted"/>
<gene>
    <name evidence="1" type="ORF">Cvel_16468</name>
</gene>
<sequence length="195" mass="21875">MDTVVGLFQEMLVLCPSPSSTPPEEQLIQTKEEAFLATKELLVQEKTRFWERQGQLTARSVMDEMERRERRRRKTLGGASLDASRVEIWKDILKLDGELLEKLSECFPSYPDVPTGSEDFGSHIAKFLNSTFGRLSAKPHPSLKPLQTPDGPAVTLHLHGRRTLNVVCCSISVKKLQFAVQPKASRLISATMKSP</sequence>
<organism evidence="1">
    <name type="scientific">Chromera velia CCMP2878</name>
    <dbReference type="NCBI Taxonomy" id="1169474"/>
    <lineage>
        <taxon>Eukaryota</taxon>
        <taxon>Sar</taxon>
        <taxon>Alveolata</taxon>
        <taxon>Colpodellida</taxon>
        <taxon>Chromeraceae</taxon>
        <taxon>Chromera</taxon>
    </lineage>
</organism>
<dbReference type="AlphaFoldDB" id="A0A0G4FE14"/>
<accession>A0A0G4FE14</accession>
<name>A0A0G4FE14_9ALVE</name>
<reference evidence="1" key="1">
    <citation type="submission" date="2014-11" db="EMBL/GenBank/DDBJ databases">
        <authorList>
            <person name="Otto D Thomas"/>
            <person name="Naeem Raeece"/>
        </authorList>
    </citation>
    <scope>NUCLEOTIDE SEQUENCE</scope>
</reference>
<evidence type="ECO:0000313" key="1">
    <source>
        <dbReference type="EMBL" id="CEM11204.1"/>
    </source>
</evidence>
<protein>
    <submittedName>
        <fullName evidence="1">Uncharacterized protein</fullName>
    </submittedName>
</protein>
<dbReference type="VEuPathDB" id="CryptoDB:Cvel_16468"/>